<evidence type="ECO:0000313" key="2">
    <source>
        <dbReference type="EMBL" id="QHU26456.1"/>
    </source>
</evidence>
<proteinExistence type="predicted"/>
<reference evidence="2" key="1">
    <citation type="journal article" date="2020" name="Nature">
        <title>Giant virus diversity and host interactions through global metagenomics.</title>
        <authorList>
            <person name="Schulz F."/>
            <person name="Roux S."/>
            <person name="Paez-Espino D."/>
            <person name="Jungbluth S."/>
            <person name="Walsh D.A."/>
            <person name="Denef V.J."/>
            <person name="McMahon K.D."/>
            <person name="Konstantinidis K.T."/>
            <person name="Eloe-Fadrosh E.A."/>
            <person name="Kyrpides N.C."/>
            <person name="Woyke T."/>
        </authorList>
    </citation>
    <scope>NUCLEOTIDE SEQUENCE</scope>
    <source>
        <strain evidence="2">GVMAG-M-3300027759-16</strain>
    </source>
</reference>
<keyword evidence="1" id="KW-0812">Transmembrane</keyword>
<feature type="transmembrane region" description="Helical" evidence="1">
    <location>
        <begin position="12"/>
        <end position="29"/>
    </location>
</feature>
<accession>A0A6C0L6A3</accession>
<keyword evidence="1" id="KW-0472">Membrane</keyword>
<protein>
    <submittedName>
        <fullName evidence="2">Uncharacterized protein</fullName>
    </submittedName>
</protein>
<dbReference type="EMBL" id="MN740440">
    <property type="protein sequence ID" value="QHU26456.1"/>
    <property type="molecule type" value="Genomic_DNA"/>
</dbReference>
<keyword evidence="1" id="KW-1133">Transmembrane helix</keyword>
<sequence length="139" mass="15336">MVPAAPNGPDPSSLFMIVLGSLLTVWTCFTDKVPEKIRNVMTSTLGRLLAVVLLYTIYSFLGFLPALLFTMGISLTWLNRPLSKPVEGFLSSIKQTQVQGDKWFVENALGENPLAIMEDRVVTQAVQDNSDSKNTKSSR</sequence>
<dbReference type="AlphaFoldDB" id="A0A6C0L6A3"/>
<organism evidence="2">
    <name type="scientific">viral metagenome</name>
    <dbReference type="NCBI Taxonomy" id="1070528"/>
    <lineage>
        <taxon>unclassified sequences</taxon>
        <taxon>metagenomes</taxon>
        <taxon>organismal metagenomes</taxon>
    </lineage>
</organism>
<feature type="transmembrane region" description="Helical" evidence="1">
    <location>
        <begin position="49"/>
        <end position="78"/>
    </location>
</feature>
<evidence type="ECO:0000256" key="1">
    <source>
        <dbReference type="SAM" id="Phobius"/>
    </source>
</evidence>
<name>A0A6C0L6A3_9ZZZZ</name>